<keyword evidence="4" id="KW-1185">Reference proteome</keyword>
<dbReference type="SMART" id="SM00710">
    <property type="entry name" value="PbH1"/>
    <property type="match status" value="32"/>
</dbReference>
<protein>
    <recommendedName>
        <fullName evidence="2">Cadherin domain-containing protein</fullName>
    </recommendedName>
</protein>
<feature type="domain" description="Cadherin" evidence="2">
    <location>
        <begin position="3469"/>
        <end position="3569"/>
    </location>
</feature>
<dbReference type="InterPro" id="IPR010221">
    <property type="entry name" value="VCBS_dom"/>
</dbReference>
<dbReference type="Pfam" id="PF17892">
    <property type="entry name" value="Cadherin_5"/>
    <property type="match status" value="31"/>
</dbReference>
<dbReference type="SMART" id="SM00112">
    <property type="entry name" value="CA"/>
    <property type="match status" value="1"/>
</dbReference>
<dbReference type="RefSeq" id="WP_281744449.1">
    <property type="nucleotide sequence ID" value="NZ_AP026974.1"/>
</dbReference>
<dbReference type="PRINTS" id="PR00313">
    <property type="entry name" value="CABNDNGRPT"/>
</dbReference>
<dbReference type="InterPro" id="IPR013783">
    <property type="entry name" value="Ig-like_fold"/>
</dbReference>
<dbReference type="InterPro" id="IPR001343">
    <property type="entry name" value="Hemolysn_Ca-bd"/>
</dbReference>
<dbReference type="Gene3D" id="2.60.40.3440">
    <property type="match status" value="30"/>
</dbReference>
<feature type="compositionally biased region" description="Low complexity" evidence="1">
    <location>
        <begin position="156"/>
        <end position="200"/>
    </location>
</feature>
<feature type="region of interest" description="Disordered" evidence="1">
    <location>
        <begin position="1"/>
        <end position="73"/>
    </location>
</feature>
<dbReference type="CDD" id="cd11304">
    <property type="entry name" value="Cadherin_repeat"/>
    <property type="match status" value="1"/>
</dbReference>
<dbReference type="NCBIfam" id="TIGR01965">
    <property type="entry name" value="VCBS_repeat"/>
    <property type="match status" value="2"/>
</dbReference>
<accession>A0ABN6TTX6</accession>
<sequence>MADVKIPPASQQAQDAQHLDNMTSLQQPSAAEQSPISQTADARGDAPVSNSPTPTPDSPSLFNEPKNPNNKVVEVESQEVSDETVLNSPDAKNTVATPIQDLAPVKADILGAGFVVQGNAEVGQGEANSGGSANSGNTQNNSGGGDRPATTLLGRAPGASAVAAQAASNTPSPTSASQATSEVTPTGGTTQQAPTTSAPSFNTLATPIPEVVESSTPTTTAIPSNVASVSSASVSLAETNSSADLSASGKLTITDLDPGQAALVPVTATGTYGTFTVQSDGAWNFVANSAHNELVAGQQVSQSISVTSIDGSATGLITVTILGTNDAPTLTGTQATLVAGTEDSGYTVSAANLLTGFSDVDLDTLSISNLTANHGTVAVNGDGTFTITPSANYNGPVTLSYNVIDGNGGSVAASETFSLVAVNDAPTLTGTQATLVAGTEDSGYTVSAANLLTGFSDVDLDTLSISNLTANHGTVAVNGDGTFTITPSANYNGPVTLSYNVIDGNGGSVAASETFSLVAVNDAPTLTGTQATLVAGTEDSGYTVSAANLLTGFSDVDLDTLSISNLTANHGTVAVNGDGTFTITPSANYNGPVTLSYNVIDGNGGSVAASETFSLVAVNDAPTLTGTQATLVAGTEDSGYTVSAANLLTGFSDVDLDTLSISNLTANHGTVAVNGDGTFTITPSANYNGPVTLSYNVIDGNGGSVAASETFSLVAVNDAPTLTGTQATLVAGTEDSGYTVSAANLLTGFSDVDLDTLSISNLTANHGTVAVNGDGTFTITPSANYNGPVTLSYNVIDGNGGSVAASETFSLVAVNDAPTLTGTQATLVAGTEDSGYTVSAANLLTGFSDVDLDTLSISNLTANHGTVAVNGDGTFTITPSANYNGPVTLSYNVIDGNGGSVAASETFSLVAVNDAPTLTGTQATLVAGTEDSGYTVSAANLLTGFSDVDLDTLSISNLTANHGTVAVNGDGTFTITPSANYNGPVTLSYNVIDGNGGSVAASETFSLVAVNDAPTLTGTQATLVAGTEDSGYTVSAANLLTGFSDVDLDTLSISNLTANHGTVAVNGDGTFTITPSANYNGPVTLSYNVIDGNGGSVAASETFSLVAVNDAPTLTGTQATLVAGTEDSGYTVSAANLLTGFSDVDLDTLSISNLTANHGTVAVNGDGTFTITPSANYNGPVTLSYNVIDGNGGSVAASETFSLVAVNDAPTLTGTQATLVAGTEDSGYTVSAANLLTGFSDVDLDTLSISNLTANHGTVAVNGDGTFTITPSANYNGPVTLSYNVIDGNGGSVAASETFSLVAVNDAPTLTGTQATLVAGTEDSGYTVSAANLLTGFSDVDLDTLSISNLTANHGTVAVNGDGTFTITPSANYNGPVTLSYNVIDGNGGSVAASETFSLVAVNDAPTLTGTQATLVAGTEDSGYTVSAANLLTGFSDVDLDTLSISNLTANHGTVAVNGDGTFTITPSANYNGPVTLSYNVIDGNGGSVAASETFSLVAVNDAPTLTGTQATLVAGTEDSGYTVSAANLLTGFSDVDLDTLSISNLTANHGTVAVNGDGTFTITPSANYNGPVTLSYNVIDGNGGSVAASETFSLVAVNDAPTLTGTQATLVAGTEDSGYTVSAANLLTGFSDVDLDTLSISNLTANHGTVAVNGDGTFTITPSANYNGPVTLSYNVIDGNGGSVAASETFSLVAVNDAPTLTGTQATLVAGTEDSGYTVSAANLLTGFSDVDLDTLSISNLTANHGTVAVNGDGTFTITPSANYNGPVTLSYNVIDGNGGSVAASETFSLVAVNDAPTLTGTQATLVAGTEDSGYTVSAANLLTGFSDVDLDTLSISNLTANHGTVAVNGDGTFTITPSANYNGPVTLSYNVIDGNGGSVAASETFSLVAVNDAPTLTGTQATLVAGTEDSGYTVSAANLLTGFSDVDLDTLSISNLTANHGTVAVNGDGTFTITPSANYNGPVTLSYNVIDGNGGSVAASETFSLVAVNDAPTLTGTQATLVAGTEDSGYTVSAANLLTGFSDVDLDTLSISNLTANHGTVAVNGDGTFTITPSANYNGPVTLSYNVIDGNGGSVAASETFSLVAVNDAPTLTGTQATLVAGTEDSGYTVSAANLLTGFSDVDLDTLSISNLTANHGTVAVNGDGTFTITPSANYNGPVTLSYNVIDGNGGSVAASETFSLVAVNDAPTLTGTQATLVAGTEDSGYTVSAANLLTGFSDVDLDTLSISNLTANHGTVAVNGDGTFTITPSANYNGPVTLSYNVIDGNGGSVAASETFSLVAVNDAPTLTGTQATLVAGTEDSGYTVSAANLLTGFSDVDLDTLSISNLTANHGTVAVNGDGTFTITPSANYNGPVTLSYNVIDGNGGSVAASETFSLVAVNDAPTLTGTQATLVAGTEDSGYTVSAANLLTGFSDVDLDTLSISNLTANHGTVAVNGDGTFTITPSANYNGPVTLSYNVIDGNGGSVAASETFSLVAVNDAPTLTGTQATLVAGTEDSGYTVSAANLLTGFSDVDLDTLSISNLTANHGTVAVNGDGTFTITPSANYNGPVTLSYNVIDGNGGSVAASETFSLVAVNDAPTLTGTQATLVAGTEDSGYTVSAANLLTGFSDVDLDTLSISNLTANHGTVAVNGDGTFTITPSANYNGPVTLSYNVIDGNGGSVAASETFSLVAVNDAPTLTGTQATLVAGTEDSGYTVSAANLLTGFSDVDLDTLSISNLTANHGTVAVNGDGTFTITPSANYNGPVTLSYNVIDGNGGSVAASETFSLVAVNDAPTLTGTQATLVAGTEDSGYTVSAANLLTGFSDVDLDTLSISNLTANHGTVAVNGDGTFTITPSANYNGPVTLSYNVIDGNGGSVAASETFSLVAVNDAPTLTGTQATLVAGTEDSGYTVSAANLLTGFSDVDLDTLSISNLTANHGTVAVNGDGTFTITPSANYNGPVTLSYNVIDGNGGSVAASETFSLVAVNDAPTLTGTQATLVAGTEDSGYTVSAANLLTGFSDVDLDTLSISNLTANHGTVAVNGDGTFTITPSANYNGPVTLSYNVIDGNGGSVAASETFSLVAVNDAPTLTGTQATLVAGTEDSGYTVSAANLLTGFSDVDLDTLSISNLTANHGTVAVNGDGTFTITPSANYNGPVTLSYNVIDGNGGSVAASETFSLVAVNDAPTLTGTQATLVAGTEDSGYTVSAANLLTGFSDVDLDTLSISNLTANHGTVAVNGDGTFTITPSANYNGPVTLSYNVIDGNGGSVAASETFSLVAVNDAPTLTGTQATLVAGTEDSGYTVSAANLLTGFSDVDLDTLSISNLTANHGTVAVNGDGTFTITPSANYNGPVTLSYNVIDGNGGSVAASETFSLVAVNDAAVISGTSTAALTETNAVLTASGTLSATDVDSAATFVAQTNVAGSNGYGTFSINSAGAWTYTANTAHNEFAAGTNYTDSITVATADGTTQLITVTIAGTNDAPTITSALTASIAENITTAYTSTATDQDAGTTLTYTLGGTDAGLFNINSATGLVTFKSAPNFEAPGDAGANNVYDITVTASDGSLSASQNVAITVTNVNEAPVINATSGTLTLITNAGTGAFTITGGEGVLSQYFTDPESSAVGLNASPVISAATLAALSVTNTGAGSVSTVGDLSLTDNATLGGSFTMVATDGTLAGSSATVNLTNNATNISTLSAAASGDSIIYNAQTGASTLTGGAGNDYLIGNTGVDTLSGGSGNDVLVGGAGADMMTGGSGADLFIVNTGDASTTISGNNANGVITGYDVIKDFNTAEDTLNLQGSVVSAVNTAATNGADSTLKIGNQTIKSHSISNGMVQFDDANTFTTALSLTTTNHVAAVVQYLENNDLGNANTVVAFTATISGVAHTYVYEQLSATAPGTTAANSLLVDLEGVTISNLSSLINTRITPIAIDLNGDGVQYQSLAAGIAHDYGNTGQALNTAWVSANDGLLAQRLANGDLNIVFSTQTGETDLQGLAKVFDANHDKVFDSHDTSFNNFGVWQDVNSDGIVQEGEFKSLADRGIASLSLTSDGDIHSAAGGDVLVFGQTTYTMTDGSTHIAEDVAFAVSSPSAVDGNGVQDMYQIGSLTEGVLGIDHFSLNDGDHIDLSSILHSGDSVHSVISLDQNAGTDSHSTITVNIGGIDYEVATLYGKELGVPDVLANQSSGAPLGEALHGASWTDVVDISSEFGGPASISAAGGAVTNSYSNEAGDWTVQITSGTAEVDVANKQINFTSDHAQNEAIITTADGTAHELSNVDKIMWH</sequence>
<feature type="region of interest" description="Disordered" evidence="1">
    <location>
        <begin position="123"/>
        <end position="203"/>
    </location>
</feature>
<dbReference type="PROSITE" id="PS00018">
    <property type="entry name" value="EF_HAND_1"/>
    <property type="match status" value="1"/>
</dbReference>
<reference evidence="3 4" key="1">
    <citation type="submission" date="2022-11" db="EMBL/GenBank/DDBJ databases">
        <title>Complete Genome Sequences of three Polynucleobacter sp. Subcluster PnecC Strains KF022, KF023, and KF032 Isolated from a Shallow Eutrophic Lake in Japan.</title>
        <authorList>
            <person name="Ogata Y."/>
            <person name="Watanabe K."/>
            <person name="Takemine S."/>
            <person name="Shindo C."/>
            <person name="Kurokawa R."/>
            <person name="Suda W."/>
        </authorList>
    </citation>
    <scope>NUCLEOTIDE SEQUENCE [LARGE SCALE GENOMIC DNA]</scope>
    <source>
        <strain evidence="3 4">KF032</strain>
    </source>
</reference>
<evidence type="ECO:0000256" key="1">
    <source>
        <dbReference type="SAM" id="MobiDB-lite"/>
    </source>
</evidence>
<feature type="domain" description="Cadherin" evidence="2">
    <location>
        <begin position="228"/>
        <end position="330"/>
    </location>
</feature>
<organism evidence="3 4">
    <name type="scientific">Polynucleobacter yangtzensis</name>
    <dbReference type="NCBI Taxonomy" id="1743159"/>
    <lineage>
        <taxon>Bacteria</taxon>
        <taxon>Pseudomonadati</taxon>
        <taxon>Pseudomonadota</taxon>
        <taxon>Betaproteobacteria</taxon>
        <taxon>Burkholderiales</taxon>
        <taxon>Burkholderiaceae</taxon>
        <taxon>Polynucleobacter</taxon>
    </lineage>
</organism>
<dbReference type="Gene3D" id="2.60.40.60">
    <property type="entry name" value="Cadherins"/>
    <property type="match status" value="1"/>
</dbReference>
<feature type="compositionally biased region" description="Low complexity" evidence="1">
    <location>
        <begin position="123"/>
        <end position="141"/>
    </location>
</feature>
<feature type="domain" description="Cadherin" evidence="2">
    <location>
        <begin position="3368"/>
        <end position="3469"/>
    </location>
</feature>
<name>A0ABN6TTX6_9BURK</name>
<dbReference type="InterPro" id="IPR011049">
    <property type="entry name" value="Serralysin-like_metalloprot_C"/>
</dbReference>
<dbReference type="InterPro" id="IPR002126">
    <property type="entry name" value="Cadherin-like_dom"/>
</dbReference>
<evidence type="ECO:0000259" key="2">
    <source>
        <dbReference type="PROSITE" id="PS50268"/>
    </source>
</evidence>
<evidence type="ECO:0000313" key="3">
    <source>
        <dbReference type="EMBL" id="BDT79211.1"/>
    </source>
</evidence>
<proteinExistence type="predicted"/>
<dbReference type="NCBIfam" id="NF012211">
    <property type="entry name" value="tand_rpt_95"/>
    <property type="match status" value="31"/>
</dbReference>
<dbReference type="SUPFAM" id="SSF49313">
    <property type="entry name" value="Cadherin-like"/>
    <property type="match status" value="1"/>
</dbReference>
<dbReference type="SUPFAM" id="SSF51120">
    <property type="entry name" value="beta-Roll"/>
    <property type="match status" value="1"/>
</dbReference>
<gene>
    <name evidence="3" type="ORF">PKF032_10990</name>
</gene>
<dbReference type="InterPro" id="IPR018247">
    <property type="entry name" value="EF_Hand_1_Ca_BS"/>
</dbReference>
<dbReference type="Pfam" id="PF00353">
    <property type="entry name" value="HemolysinCabind"/>
    <property type="match status" value="1"/>
</dbReference>
<evidence type="ECO:0000313" key="4">
    <source>
        <dbReference type="Proteomes" id="UP001211204"/>
    </source>
</evidence>
<dbReference type="Proteomes" id="UP001211204">
    <property type="component" value="Chromosome"/>
</dbReference>
<dbReference type="EMBL" id="AP026974">
    <property type="protein sequence ID" value="BDT79211.1"/>
    <property type="molecule type" value="Genomic_DNA"/>
</dbReference>
<dbReference type="InterPro" id="IPR015919">
    <property type="entry name" value="Cadherin-like_sf"/>
</dbReference>
<dbReference type="InterPro" id="IPR041690">
    <property type="entry name" value="Cadherin_5"/>
</dbReference>
<dbReference type="Gene3D" id="2.60.40.10">
    <property type="entry name" value="Immunoglobulins"/>
    <property type="match status" value="2"/>
</dbReference>
<dbReference type="InterPro" id="IPR018511">
    <property type="entry name" value="Hemolysin-typ_Ca-bd_CS"/>
</dbReference>
<dbReference type="PROSITE" id="PS50268">
    <property type="entry name" value="CADHERIN_2"/>
    <property type="match status" value="3"/>
</dbReference>
<dbReference type="PROSITE" id="PS00330">
    <property type="entry name" value="HEMOLYSIN_CALCIUM"/>
    <property type="match status" value="2"/>
</dbReference>
<dbReference type="InterPro" id="IPR006626">
    <property type="entry name" value="PbH1"/>
</dbReference>
<feature type="compositionally biased region" description="Polar residues" evidence="1">
    <location>
        <begin position="9"/>
        <end position="40"/>
    </location>
</feature>